<evidence type="ECO:0000313" key="1">
    <source>
        <dbReference type="EMBL" id="GAI09813.1"/>
    </source>
</evidence>
<dbReference type="EMBL" id="BARV01006223">
    <property type="protein sequence ID" value="GAI09813.1"/>
    <property type="molecule type" value="Genomic_DNA"/>
</dbReference>
<reference evidence="1" key="1">
    <citation type="journal article" date="2014" name="Front. Microbiol.">
        <title>High frequency of phylogenetically diverse reductive dehalogenase-homologous genes in deep subseafloor sedimentary metagenomes.</title>
        <authorList>
            <person name="Kawai M."/>
            <person name="Futagami T."/>
            <person name="Toyoda A."/>
            <person name="Takaki Y."/>
            <person name="Nishi S."/>
            <person name="Hori S."/>
            <person name="Arai W."/>
            <person name="Tsubouchi T."/>
            <person name="Morono Y."/>
            <person name="Uchiyama I."/>
            <person name="Ito T."/>
            <person name="Fujiyama A."/>
            <person name="Inagaki F."/>
            <person name="Takami H."/>
        </authorList>
    </citation>
    <scope>NUCLEOTIDE SEQUENCE</scope>
    <source>
        <strain evidence="1">Expedition CK06-06</strain>
    </source>
</reference>
<organism evidence="1">
    <name type="scientific">marine sediment metagenome</name>
    <dbReference type="NCBI Taxonomy" id="412755"/>
    <lineage>
        <taxon>unclassified sequences</taxon>
        <taxon>metagenomes</taxon>
        <taxon>ecological metagenomes</taxon>
    </lineage>
</organism>
<comment type="caution">
    <text evidence="1">The sequence shown here is derived from an EMBL/GenBank/DDBJ whole genome shotgun (WGS) entry which is preliminary data.</text>
</comment>
<accession>X1KSY3</accession>
<name>X1KSY3_9ZZZZ</name>
<sequence length="112" mass="13047">MSETIHFEEKEYRAYEAIAKKTGFETVEELVNTAIREFIKTTVIEKESVTILIPKKLLKLVKVLRSQDWEEYLSRCLTDTIAADIIAEAFGEFDEVTKDFGLTEEFQFYEGH</sequence>
<protein>
    <submittedName>
        <fullName evidence="1">Uncharacterized protein</fullName>
    </submittedName>
</protein>
<dbReference type="AlphaFoldDB" id="X1KSY3"/>
<gene>
    <name evidence="1" type="ORF">S06H3_12736</name>
</gene>
<proteinExistence type="predicted"/>